<accession>A0A1H1MML9</accession>
<evidence type="ECO:0000259" key="1">
    <source>
        <dbReference type="SMART" id="SM00829"/>
    </source>
</evidence>
<dbReference type="OrthoDB" id="3175656at2"/>
<dbReference type="RefSeq" id="WP_092665999.1">
    <property type="nucleotide sequence ID" value="NZ_LT629734.1"/>
</dbReference>
<dbReference type="Gene3D" id="3.90.180.10">
    <property type="entry name" value="Medium-chain alcohol dehydrogenases, catalytic domain"/>
    <property type="match status" value="1"/>
</dbReference>
<protein>
    <submittedName>
        <fullName evidence="2">NADPH:quinone reductase</fullName>
    </submittedName>
</protein>
<evidence type="ECO:0000313" key="3">
    <source>
        <dbReference type="Proteomes" id="UP000199649"/>
    </source>
</evidence>
<feature type="domain" description="Enoyl reductase (ER)" evidence="1">
    <location>
        <begin position="10"/>
        <end position="314"/>
    </location>
</feature>
<dbReference type="CDD" id="cd05289">
    <property type="entry name" value="MDR_like_2"/>
    <property type="match status" value="1"/>
</dbReference>
<dbReference type="Pfam" id="PF08240">
    <property type="entry name" value="ADH_N"/>
    <property type="match status" value="1"/>
</dbReference>
<dbReference type="SUPFAM" id="SSF51735">
    <property type="entry name" value="NAD(P)-binding Rossmann-fold domains"/>
    <property type="match status" value="1"/>
</dbReference>
<gene>
    <name evidence="2" type="ORF">SAMN04489719_1008</name>
</gene>
<proteinExistence type="predicted"/>
<organism evidence="2 3">
    <name type="scientific">Agrococcus carbonis</name>
    <dbReference type="NCBI Taxonomy" id="684552"/>
    <lineage>
        <taxon>Bacteria</taxon>
        <taxon>Bacillati</taxon>
        <taxon>Actinomycetota</taxon>
        <taxon>Actinomycetes</taxon>
        <taxon>Micrococcales</taxon>
        <taxon>Microbacteriaceae</taxon>
        <taxon>Agrococcus</taxon>
    </lineage>
</organism>
<dbReference type="EMBL" id="LT629734">
    <property type="protein sequence ID" value="SDR87199.1"/>
    <property type="molecule type" value="Genomic_DNA"/>
</dbReference>
<dbReference type="PANTHER" id="PTHR11695:SF648">
    <property type="entry name" value="ZINC-BINDING OXIDOREDUCTASE"/>
    <property type="match status" value="1"/>
</dbReference>
<sequence>MRAVLVREFGPTDQVEVGEIERPLKLGTEVIVDVHAAGMNPIDYKTVLGKGAAKAVEPLLPWVPGGDVAGVVAEGPYEAHDLQPGDAVFGVANHWRTRGSYAEQVVVPSLALAPKPESLSFEQAAAVPCAALTAWDAVVRIAKARAGQRILIHAGAGGVGHFAVQFAKYFGAQVATTVSARNVDFVRSLGADEVVDYTAERFEDVLQKVDVVVDLIGNVADDTGTRSLDVLKHGGLYLNVPTGSWPEYAAASAERGLRASSVKVEADGSNLGIIGRLIDAGDVRVEVQRTYPLDGIRDAFAELQGGHVRGKLVLQVR</sequence>
<dbReference type="InterPro" id="IPR011032">
    <property type="entry name" value="GroES-like_sf"/>
</dbReference>
<dbReference type="InterPro" id="IPR013154">
    <property type="entry name" value="ADH-like_N"/>
</dbReference>
<dbReference type="InterPro" id="IPR036291">
    <property type="entry name" value="NAD(P)-bd_dom_sf"/>
</dbReference>
<dbReference type="PROSITE" id="PS01162">
    <property type="entry name" value="QOR_ZETA_CRYSTAL"/>
    <property type="match status" value="1"/>
</dbReference>
<evidence type="ECO:0000313" key="2">
    <source>
        <dbReference type="EMBL" id="SDR87199.1"/>
    </source>
</evidence>
<dbReference type="STRING" id="684552.SAMN04489719_1008"/>
<keyword evidence="3" id="KW-1185">Reference proteome</keyword>
<dbReference type="GO" id="GO:0008270">
    <property type="term" value="F:zinc ion binding"/>
    <property type="evidence" value="ECO:0007669"/>
    <property type="project" value="InterPro"/>
</dbReference>
<dbReference type="Gene3D" id="3.40.50.720">
    <property type="entry name" value="NAD(P)-binding Rossmann-like Domain"/>
    <property type="match status" value="1"/>
</dbReference>
<dbReference type="AlphaFoldDB" id="A0A1H1MML9"/>
<dbReference type="SMART" id="SM00829">
    <property type="entry name" value="PKS_ER"/>
    <property type="match status" value="1"/>
</dbReference>
<dbReference type="Pfam" id="PF13602">
    <property type="entry name" value="ADH_zinc_N_2"/>
    <property type="match status" value="1"/>
</dbReference>
<dbReference type="GO" id="GO:0016491">
    <property type="term" value="F:oxidoreductase activity"/>
    <property type="evidence" value="ECO:0007669"/>
    <property type="project" value="InterPro"/>
</dbReference>
<dbReference type="InterPro" id="IPR050700">
    <property type="entry name" value="YIM1/Zinc_Alcohol_DH_Fams"/>
</dbReference>
<dbReference type="SUPFAM" id="SSF50129">
    <property type="entry name" value="GroES-like"/>
    <property type="match status" value="1"/>
</dbReference>
<dbReference type="PANTHER" id="PTHR11695">
    <property type="entry name" value="ALCOHOL DEHYDROGENASE RELATED"/>
    <property type="match status" value="1"/>
</dbReference>
<dbReference type="InterPro" id="IPR020843">
    <property type="entry name" value="ER"/>
</dbReference>
<dbReference type="InterPro" id="IPR002364">
    <property type="entry name" value="Quin_OxRdtase/zeta-crystal_CS"/>
</dbReference>
<name>A0A1H1MML9_9MICO</name>
<dbReference type="Proteomes" id="UP000199649">
    <property type="component" value="Chromosome I"/>
</dbReference>
<reference evidence="3" key="1">
    <citation type="submission" date="2016-10" db="EMBL/GenBank/DDBJ databases">
        <authorList>
            <person name="Varghese N."/>
            <person name="Submissions S."/>
        </authorList>
    </citation>
    <scope>NUCLEOTIDE SEQUENCE [LARGE SCALE GENOMIC DNA]</scope>
    <source>
        <strain evidence="3">DSM 22965</strain>
    </source>
</reference>